<evidence type="ECO:0000256" key="1">
    <source>
        <dbReference type="SAM" id="MobiDB-lite"/>
    </source>
</evidence>
<accession>A0A6A6U1B9</accession>
<feature type="compositionally biased region" description="Low complexity" evidence="1">
    <location>
        <begin position="19"/>
        <end position="33"/>
    </location>
</feature>
<gene>
    <name evidence="2" type="ORF">BT63DRAFT_460227</name>
</gene>
<feature type="compositionally biased region" description="Polar residues" evidence="1">
    <location>
        <begin position="375"/>
        <end position="384"/>
    </location>
</feature>
<name>A0A6A6U1B9_9PEZI</name>
<feature type="region of interest" description="Disordered" evidence="1">
    <location>
        <begin position="1"/>
        <end position="33"/>
    </location>
</feature>
<dbReference type="AlphaFoldDB" id="A0A6A6U1B9"/>
<protein>
    <submittedName>
        <fullName evidence="2">Uncharacterized protein</fullName>
    </submittedName>
</protein>
<evidence type="ECO:0000313" key="3">
    <source>
        <dbReference type="Proteomes" id="UP000799302"/>
    </source>
</evidence>
<feature type="compositionally biased region" description="Basic and acidic residues" evidence="1">
    <location>
        <begin position="1"/>
        <end position="12"/>
    </location>
</feature>
<dbReference type="EMBL" id="MU004242">
    <property type="protein sequence ID" value="KAF2664734.1"/>
    <property type="molecule type" value="Genomic_DNA"/>
</dbReference>
<feature type="region of interest" description="Disordered" evidence="1">
    <location>
        <begin position="181"/>
        <end position="200"/>
    </location>
</feature>
<reference evidence="2" key="1">
    <citation type="journal article" date="2020" name="Stud. Mycol.">
        <title>101 Dothideomycetes genomes: a test case for predicting lifestyles and emergence of pathogens.</title>
        <authorList>
            <person name="Haridas S."/>
            <person name="Albert R."/>
            <person name="Binder M."/>
            <person name="Bloem J."/>
            <person name="Labutti K."/>
            <person name="Salamov A."/>
            <person name="Andreopoulos B."/>
            <person name="Baker S."/>
            <person name="Barry K."/>
            <person name="Bills G."/>
            <person name="Bluhm B."/>
            <person name="Cannon C."/>
            <person name="Castanera R."/>
            <person name="Culley D."/>
            <person name="Daum C."/>
            <person name="Ezra D."/>
            <person name="Gonzalez J."/>
            <person name="Henrissat B."/>
            <person name="Kuo A."/>
            <person name="Liang C."/>
            <person name="Lipzen A."/>
            <person name="Lutzoni F."/>
            <person name="Magnuson J."/>
            <person name="Mondo S."/>
            <person name="Nolan M."/>
            <person name="Ohm R."/>
            <person name="Pangilinan J."/>
            <person name="Park H.-J."/>
            <person name="Ramirez L."/>
            <person name="Alfaro M."/>
            <person name="Sun H."/>
            <person name="Tritt A."/>
            <person name="Yoshinaga Y."/>
            <person name="Zwiers L.-H."/>
            <person name="Turgeon B."/>
            <person name="Goodwin S."/>
            <person name="Spatafora J."/>
            <person name="Crous P."/>
            <person name="Grigoriev I."/>
        </authorList>
    </citation>
    <scope>NUCLEOTIDE SEQUENCE</scope>
    <source>
        <strain evidence="2">CBS 115976</strain>
    </source>
</reference>
<feature type="region of interest" description="Disordered" evidence="1">
    <location>
        <begin position="373"/>
        <end position="392"/>
    </location>
</feature>
<sequence length="493" mass="55685">MRFRKDVEDRSDQQTQVVPSSFSNADSPSSEFSTWFPPVQPHISRSFPSTDHALMARGSRRRFNHKPIFTPTHSTIRHTFCRYNNSTRPQELLLVNVYDLPNPTKLLYNTHLDAYEFNDFPRDHTFIRLNAQGFNKSSLHFARGENSVTTSQTEASFHTAHSLDKIALLVGVRLPSSQYFRPSWNQPKPTEQDKVPSQAGNRTNSELFHIQDITKVNILSHDQHALRVVCRVVPVAERRKNSQHESEFYALVNRTADGLSEARRVDPCDVFFAPQYRDDLSCGSKNRLKVWRNICESAIRDYSPVSLSQRTGQKGHISTISPAWHISIDDLIPPIASDRAHSTRSENSTRSLATLNTASPVLLQHGGSLDVSSERAATQQSPIPASSDRLTDSESLGGLKRMLDISDFSAFDAAKAIAELEEHWPGLKSFPGLTNDSIFLLHWVLRETKTSVEWCKLKVLLLAWAQNSFMPGDNSDVAVRKQRLQNVLMVLNS</sequence>
<proteinExistence type="predicted"/>
<dbReference type="Proteomes" id="UP000799302">
    <property type="component" value="Unassembled WGS sequence"/>
</dbReference>
<organism evidence="2 3">
    <name type="scientific">Microthyrium microscopicum</name>
    <dbReference type="NCBI Taxonomy" id="703497"/>
    <lineage>
        <taxon>Eukaryota</taxon>
        <taxon>Fungi</taxon>
        <taxon>Dikarya</taxon>
        <taxon>Ascomycota</taxon>
        <taxon>Pezizomycotina</taxon>
        <taxon>Dothideomycetes</taxon>
        <taxon>Dothideomycetes incertae sedis</taxon>
        <taxon>Microthyriales</taxon>
        <taxon>Microthyriaceae</taxon>
        <taxon>Microthyrium</taxon>
    </lineage>
</organism>
<evidence type="ECO:0000313" key="2">
    <source>
        <dbReference type="EMBL" id="KAF2664734.1"/>
    </source>
</evidence>
<keyword evidence="3" id="KW-1185">Reference proteome</keyword>